<dbReference type="EMBL" id="MFIV01000027">
    <property type="protein sequence ID" value="OGF99340.1"/>
    <property type="molecule type" value="Genomic_DNA"/>
</dbReference>
<dbReference type="Proteomes" id="UP000176992">
    <property type="component" value="Unassembled WGS sequence"/>
</dbReference>
<proteinExistence type="predicted"/>
<evidence type="ECO:0000313" key="3">
    <source>
        <dbReference type="Proteomes" id="UP000176992"/>
    </source>
</evidence>
<feature type="transmembrane region" description="Helical" evidence="1">
    <location>
        <begin position="7"/>
        <end position="25"/>
    </location>
</feature>
<accession>A0A1F5YGP0</accession>
<comment type="caution">
    <text evidence="2">The sequence shown here is derived from an EMBL/GenBank/DDBJ whole genome shotgun (WGS) entry which is preliminary data.</text>
</comment>
<sequence length="134" mass="15098">MLPLKKYAALPNVLAALYFSLYMGWLQFNHGHDPLDYLHSGGWGPRVVIEGVHCHNSVVEHPLFESHRLRIKPPSGCLLCTFSNWQFFQLSRAACDFDDLRGKAIVQPAGLAPKKTPLKTYDLRAPPCYPLHTA</sequence>
<name>A0A1F5YGP0_9BACT</name>
<dbReference type="AlphaFoldDB" id="A0A1F5YGP0"/>
<protein>
    <submittedName>
        <fullName evidence="2">Uncharacterized protein</fullName>
    </submittedName>
</protein>
<organism evidence="2 3">
    <name type="scientific">Candidatus Glassbacteria bacterium GWA2_58_10</name>
    <dbReference type="NCBI Taxonomy" id="1817865"/>
    <lineage>
        <taxon>Bacteria</taxon>
        <taxon>Candidatus Glassiibacteriota</taxon>
    </lineage>
</organism>
<evidence type="ECO:0000256" key="1">
    <source>
        <dbReference type="SAM" id="Phobius"/>
    </source>
</evidence>
<evidence type="ECO:0000313" key="2">
    <source>
        <dbReference type="EMBL" id="OGF99340.1"/>
    </source>
</evidence>
<keyword evidence="1" id="KW-1133">Transmembrane helix</keyword>
<gene>
    <name evidence="2" type="ORF">A2Z86_09430</name>
</gene>
<keyword evidence="1" id="KW-0812">Transmembrane</keyword>
<reference evidence="2 3" key="1">
    <citation type="journal article" date="2016" name="Nat. Commun.">
        <title>Thousands of microbial genomes shed light on interconnected biogeochemical processes in an aquifer system.</title>
        <authorList>
            <person name="Anantharaman K."/>
            <person name="Brown C.T."/>
            <person name="Hug L.A."/>
            <person name="Sharon I."/>
            <person name="Castelle C.J."/>
            <person name="Probst A.J."/>
            <person name="Thomas B.C."/>
            <person name="Singh A."/>
            <person name="Wilkins M.J."/>
            <person name="Karaoz U."/>
            <person name="Brodie E.L."/>
            <person name="Williams K.H."/>
            <person name="Hubbard S.S."/>
            <person name="Banfield J.F."/>
        </authorList>
    </citation>
    <scope>NUCLEOTIDE SEQUENCE [LARGE SCALE GENOMIC DNA]</scope>
</reference>
<keyword evidence="1" id="KW-0472">Membrane</keyword>